<keyword evidence="5" id="KW-0190">Covalent protein-DNA linkage</keyword>
<evidence type="ECO:0000256" key="6">
    <source>
        <dbReference type="ARBA" id="ARBA00023125"/>
    </source>
</evidence>
<keyword evidence="6" id="KW-0238">DNA-binding</keyword>
<dbReference type="GO" id="GO:0003697">
    <property type="term" value="F:single-stranded DNA binding"/>
    <property type="evidence" value="ECO:0007669"/>
    <property type="project" value="InterPro"/>
</dbReference>
<gene>
    <name evidence="9" type="ORF">E5222_09495</name>
</gene>
<accession>A0A4V4U8L3</accession>
<evidence type="ECO:0000256" key="5">
    <source>
        <dbReference type="ARBA" id="ARBA00023124"/>
    </source>
</evidence>
<keyword evidence="10" id="KW-1185">Reference proteome</keyword>
<evidence type="ECO:0000313" key="9">
    <source>
        <dbReference type="EMBL" id="TIX50493.1"/>
    </source>
</evidence>
<dbReference type="GO" id="GO:0006508">
    <property type="term" value="P:proteolysis"/>
    <property type="evidence" value="ECO:0007669"/>
    <property type="project" value="UniProtKB-KW"/>
</dbReference>
<keyword evidence="7" id="KW-0456">Lyase</keyword>
<evidence type="ECO:0000256" key="3">
    <source>
        <dbReference type="ARBA" id="ARBA00022763"/>
    </source>
</evidence>
<evidence type="ECO:0000313" key="10">
    <source>
        <dbReference type="Proteomes" id="UP000309389"/>
    </source>
</evidence>
<dbReference type="GO" id="GO:0106300">
    <property type="term" value="P:protein-DNA covalent cross-linking repair"/>
    <property type="evidence" value="ECO:0007669"/>
    <property type="project" value="InterPro"/>
</dbReference>
<dbReference type="InterPro" id="IPR036590">
    <property type="entry name" value="SRAP-like"/>
</dbReference>
<reference evidence="9 10" key="1">
    <citation type="submission" date="2019-04" db="EMBL/GenBank/DDBJ databases">
        <title>Altererythrobacter aquimixticola sp. nov., isolated from sediment of junction between the ocean and a freshwater spring.</title>
        <authorList>
            <person name="Yoon J.-H."/>
        </authorList>
    </citation>
    <scope>NUCLEOTIDE SEQUENCE [LARGE SCALE GENOMIC DNA]</scope>
    <source>
        <strain evidence="9 10">SSKS-13</strain>
    </source>
</reference>
<evidence type="ECO:0000256" key="7">
    <source>
        <dbReference type="ARBA" id="ARBA00023239"/>
    </source>
</evidence>
<evidence type="ECO:0000256" key="8">
    <source>
        <dbReference type="RuleBase" id="RU364100"/>
    </source>
</evidence>
<dbReference type="GO" id="GO:0016829">
    <property type="term" value="F:lyase activity"/>
    <property type="evidence" value="ECO:0007669"/>
    <property type="project" value="UniProtKB-KW"/>
</dbReference>
<dbReference type="PANTHER" id="PTHR13604:SF0">
    <property type="entry name" value="ABASIC SITE PROCESSING PROTEIN HMCES"/>
    <property type="match status" value="1"/>
</dbReference>
<dbReference type="Pfam" id="PF02586">
    <property type="entry name" value="SRAP"/>
    <property type="match status" value="1"/>
</dbReference>
<evidence type="ECO:0000256" key="4">
    <source>
        <dbReference type="ARBA" id="ARBA00022801"/>
    </source>
</evidence>
<dbReference type="Proteomes" id="UP000309389">
    <property type="component" value="Unassembled WGS sequence"/>
</dbReference>
<dbReference type="Gene3D" id="3.90.1680.10">
    <property type="entry name" value="SOS response associated peptidase-like"/>
    <property type="match status" value="1"/>
</dbReference>
<keyword evidence="4 8" id="KW-0378">Hydrolase</keyword>
<comment type="caution">
    <text evidence="9">The sequence shown here is derived from an EMBL/GenBank/DDBJ whole genome shotgun (WGS) entry which is preliminary data.</text>
</comment>
<comment type="similarity">
    <text evidence="1 8">Belongs to the SOS response-associated peptidase family.</text>
</comment>
<dbReference type="AlphaFoldDB" id="A0A4V4U8L3"/>
<dbReference type="OrthoDB" id="9782620at2"/>
<keyword evidence="2 8" id="KW-0645">Protease</keyword>
<dbReference type="SUPFAM" id="SSF143081">
    <property type="entry name" value="BB1717-like"/>
    <property type="match status" value="1"/>
</dbReference>
<proteinExistence type="inferred from homology"/>
<evidence type="ECO:0000256" key="2">
    <source>
        <dbReference type="ARBA" id="ARBA00022670"/>
    </source>
</evidence>
<name>A0A4V4U8L3_9SPHN</name>
<sequence>MCNLYRMSKSADELAALFADVPAMVGNVSGEVYPGQPGLVFDGESVRSMVWGFPLVLRGKSGQQLKPKPVNNARTDKLDSGFWRASFRDRRCLIPIEAFAEAEGPKGSKTRTWFSMPGDGVLTCAGLWRDSAEWGPVYSMIMADANEAITPFHDRMPVIVSGADRETYMGSTAEEAFGLCRPYDGELAIDRTEEPWVRR</sequence>
<dbReference type="GO" id="GO:0008233">
    <property type="term" value="F:peptidase activity"/>
    <property type="evidence" value="ECO:0007669"/>
    <property type="project" value="UniProtKB-KW"/>
</dbReference>
<dbReference type="EMBL" id="SSHH01000002">
    <property type="protein sequence ID" value="TIX50493.1"/>
    <property type="molecule type" value="Genomic_DNA"/>
</dbReference>
<keyword evidence="3" id="KW-0227">DNA damage</keyword>
<organism evidence="9 10">
    <name type="scientific">Alteraurantiacibacter aquimixticola</name>
    <dbReference type="NCBI Taxonomy" id="2489173"/>
    <lineage>
        <taxon>Bacteria</taxon>
        <taxon>Pseudomonadati</taxon>
        <taxon>Pseudomonadota</taxon>
        <taxon>Alphaproteobacteria</taxon>
        <taxon>Sphingomonadales</taxon>
        <taxon>Erythrobacteraceae</taxon>
        <taxon>Alteraurantiacibacter</taxon>
    </lineage>
</organism>
<protein>
    <recommendedName>
        <fullName evidence="8">Abasic site processing protein</fullName>
        <ecNumber evidence="8">3.4.-.-</ecNumber>
    </recommendedName>
</protein>
<evidence type="ECO:0000256" key="1">
    <source>
        <dbReference type="ARBA" id="ARBA00008136"/>
    </source>
</evidence>
<dbReference type="RefSeq" id="WP_136693513.1">
    <property type="nucleotide sequence ID" value="NZ_SSHH01000002.1"/>
</dbReference>
<dbReference type="EC" id="3.4.-.-" evidence="8"/>
<dbReference type="PANTHER" id="PTHR13604">
    <property type="entry name" value="DC12-RELATED"/>
    <property type="match status" value="1"/>
</dbReference>
<dbReference type="InterPro" id="IPR003738">
    <property type="entry name" value="SRAP"/>
</dbReference>